<evidence type="ECO:0000313" key="3">
    <source>
        <dbReference type="Proteomes" id="UP000324222"/>
    </source>
</evidence>
<comment type="caution">
    <text evidence="2">The sequence shown here is derived from an EMBL/GenBank/DDBJ whole genome shotgun (WGS) entry which is preliminary data.</text>
</comment>
<protein>
    <submittedName>
        <fullName evidence="2">Uncharacterized protein</fullName>
    </submittedName>
</protein>
<keyword evidence="3" id="KW-1185">Reference proteome</keyword>
<gene>
    <name evidence="2" type="ORF">E2C01_017192</name>
</gene>
<organism evidence="2 3">
    <name type="scientific">Portunus trituberculatus</name>
    <name type="common">Swimming crab</name>
    <name type="synonym">Neptunus trituberculatus</name>
    <dbReference type="NCBI Taxonomy" id="210409"/>
    <lineage>
        <taxon>Eukaryota</taxon>
        <taxon>Metazoa</taxon>
        <taxon>Ecdysozoa</taxon>
        <taxon>Arthropoda</taxon>
        <taxon>Crustacea</taxon>
        <taxon>Multicrustacea</taxon>
        <taxon>Malacostraca</taxon>
        <taxon>Eumalacostraca</taxon>
        <taxon>Eucarida</taxon>
        <taxon>Decapoda</taxon>
        <taxon>Pleocyemata</taxon>
        <taxon>Brachyura</taxon>
        <taxon>Eubrachyura</taxon>
        <taxon>Portunoidea</taxon>
        <taxon>Portunidae</taxon>
        <taxon>Portuninae</taxon>
        <taxon>Portunus</taxon>
    </lineage>
</organism>
<sequence length="271" mass="29660">MHEETPCEENKYEGQVLRCSVTQEGRTSINTRVATLRYCCLKEKHLNKRRNVSSYTLFFHSLGGDNGRVNLEIQKVDCGGADSGRPLRARRASIPASLWAASLLPPPGGKSLAVGAPAGGRGALQPAEGPPLASLVFAWLVSCGDSLEEKAEDTRSRDHFYLDAFKETGTRGNLRSGLMKMRKAISDSDLTRRGTSPPRLAGAPPKRSRNSISRYRCRPIWRTPSTTPARLNRCAKKKSTLLGHGRHSNINFTAGSVESYELGIDGSTYDD</sequence>
<reference evidence="2 3" key="1">
    <citation type="submission" date="2019-05" db="EMBL/GenBank/DDBJ databases">
        <title>Another draft genome of Portunus trituberculatus and its Hox gene families provides insights of decapod evolution.</title>
        <authorList>
            <person name="Jeong J.-H."/>
            <person name="Song I."/>
            <person name="Kim S."/>
            <person name="Choi T."/>
            <person name="Kim D."/>
            <person name="Ryu S."/>
            <person name="Kim W."/>
        </authorList>
    </citation>
    <scope>NUCLEOTIDE SEQUENCE [LARGE SCALE GENOMIC DNA]</scope>
    <source>
        <tissue evidence="2">Muscle</tissue>
    </source>
</reference>
<dbReference type="AlphaFoldDB" id="A0A5B7DRQ2"/>
<name>A0A5B7DRQ2_PORTR</name>
<dbReference type="EMBL" id="VSRR010001290">
    <property type="protein sequence ID" value="MPC24120.1"/>
    <property type="molecule type" value="Genomic_DNA"/>
</dbReference>
<accession>A0A5B7DRQ2</accession>
<proteinExistence type="predicted"/>
<feature type="region of interest" description="Disordered" evidence="1">
    <location>
        <begin position="185"/>
        <end position="215"/>
    </location>
</feature>
<evidence type="ECO:0000313" key="2">
    <source>
        <dbReference type="EMBL" id="MPC24120.1"/>
    </source>
</evidence>
<evidence type="ECO:0000256" key="1">
    <source>
        <dbReference type="SAM" id="MobiDB-lite"/>
    </source>
</evidence>
<dbReference type="Proteomes" id="UP000324222">
    <property type="component" value="Unassembled WGS sequence"/>
</dbReference>